<dbReference type="RefSeq" id="XP_022256950.1">
    <property type="nucleotide sequence ID" value="XM_022401242.1"/>
</dbReference>
<gene>
    <name evidence="3" type="primary">LOC106472694</name>
</gene>
<dbReference type="Proteomes" id="UP000694941">
    <property type="component" value="Unplaced"/>
</dbReference>
<reference evidence="3" key="1">
    <citation type="submission" date="2025-08" db="UniProtKB">
        <authorList>
            <consortium name="RefSeq"/>
        </authorList>
    </citation>
    <scope>IDENTIFICATION</scope>
    <source>
        <tissue evidence="3">Muscle</tissue>
    </source>
</reference>
<proteinExistence type="predicted"/>
<feature type="region of interest" description="Disordered" evidence="1">
    <location>
        <begin position="82"/>
        <end position="101"/>
    </location>
</feature>
<evidence type="ECO:0000256" key="1">
    <source>
        <dbReference type="SAM" id="MobiDB-lite"/>
    </source>
</evidence>
<protein>
    <submittedName>
        <fullName evidence="3">Uncharacterized protein LOC106472694</fullName>
    </submittedName>
</protein>
<organism evidence="2 3">
    <name type="scientific">Limulus polyphemus</name>
    <name type="common">Atlantic horseshoe crab</name>
    <dbReference type="NCBI Taxonomy" id="6850"/>
    <lineage>
        <taxon>Eukaryota</taxon>
        <taxon>Metazoa</taxon>
        <taxon>Ecdysozoa</taxon>
        <taxon>Arthropoda</taxon>
        <taxon>Chelicerata</taxon>
        <taxon>Merostomata</taxon>
        <taxon>Xiphosura</taxon>
        <taxon>Limulidae</taxon>
        <taxon>Limulus</taxon>
    </lineage>
</organism>
<accession>A0ABM1TM44</accession>
<name>A0ABM1TM44_LIMPO</name>
<evidence type="ECO:0000313" key="3">
    <source>
        <dbReference type="RefSeq" id="XP_022256950.1"/>
    </source>
</evidence>
<dbReference type="GeneID" id="106472694"/>
<sequence length="176" mass="19369">MEYDYQGMAQQQAAAMASSGNSASGIHPSMAQFSMLPAGLNLTMNVANQLAGAGLQGSHFPNNNAPSHFSHGSHLMGTYPAAKSGGGKMKKKPKMNKNGMLAPKRATTGYINFTQWYREEMKKSGRQVPKVSCYRRRRLRGLPRSHSSQRKTPINSNKYPLLFIFLNLLINNPPLS</sequence>
<keyword evidence="2" id="KW-1185">Reference proteome</keyword>
<evidence type="ECO:0000313" key="2">
    <source>
        <dbReference type="Proteomes" id="UP000694941"/>
    </source>
</evidence>